<keyword evidence="8" id="KW-0368">Histidine biosynthesis</keyword>
<accession>A0A382EG40</accession>
<proteinExistence type="inferred from homology"/>
<gene>
    <name evidence="9" type="ORF">METZ01_LOCUS202289</name>
</gene>
<dbReference type="GO" id="GO:0000105">
    <property type="term" value="P:L-histidine biosynthetic process"/>
    <property type="evidence" value="ECO:0007669"/>
    <property type="project" value="UniProtKB-UniPathway"/>
</dbReference>
<keyword evidence="5" id="KW-0547">Nucleotide-binding</keyword>
<dbReference type="NCBIfam" id="TIGR03188">
    <property type="entry name" value="histidine_hisI"/>
    <property type="match status" value="1"/>
</dbReference>
<evidence type="ECO:0000256" key="4">
    <source>
        <dbReference type="ARBA" id="ARBA00022605"/>
    </source>
</evidence>
<evidence type="ECO:0000256" key="2">
    <source>
        <dbReference type="ARBA" id="ARBA00005204"/>
    </source>
</evidence>
<evidence type="ECO:0000256" key="1">
    <source>
        <dbReference type="ARBA" id="ARBA00001460"/>
    </source>
</evidence>
<dbReference type="PANTHER" id="PTHR42945">
    <property type="entry name" value="HISTIDINE BIOSYNTHESIS BIFUNCTIONAL PROTEIN"/>
    <property type="match status" value="1"/>
</dbReference>
<keyword evidence="4" id="KW-0028">Amino-acid biosynthesis</keyword>
<evidence type="ECO:0000256" key="7">
    <source>
        <dbReference type="ARBA" id="ARBA00022840"/>
    </source>
</evidence>
<dbReference type="UniPathway" id="UPA00031">
    <property type="reaction ID" value="UER00007"/>
</dbReference>
<dbReference type="CDD" id="cd11534">
    <property type="entry name" value="NTP-PPase_HisIE_like"/>
    <property type="match status" value="1"/>
</dbReference>
<dbReference type="Pfam" id="PF01503">
    <property type="entry name" value="PRA-PH"/>
    <property type="match status" value="1"/>
</dbReference>
<dbReference type="AlphaFoldDB" id="A0A382EG40"/>
<dbReference type="InterPro" id="IPR021130">
    <property type="entry name" value="PRib-ATP_PPHydrolase-like"/>
</dbReference>
<dbReference type="GO" id="GO:0004636">
    <property type="term" value="F:phosphoribosyl-ATP diphosphatase activity"/>
    <property type="evidence" value="ECO:0007669"/>
    <property type="project" value="UniProtKB-EC"/>
</dbReference>
<protein>
    <recommendedName>
        <fullName evidence="3">phosphoribosyl-ATP diphosphatase</fullName>
        <ecNumber evidence="3">3.6.1.31</ecNumber>
    </recommendedName>
</protein>
<comment type="catalytic activity">
    <reaction evidence="1">
        <text>1-(5-phospho-beta-D-ribosyl)-ATP + H2O = 1-(5-phospho-beta-D-ribosyl)-5'-AMP + diphosphate + H(+)</text>
        <dbReference type="Rhea" id="RHEA:22828"/>
        <dbReference type="ChEBI" id="CHEBI:15377"/>
        <dbReference type="ChEBI" id="CHEBI:15378"/>
        <dbReference type="ChEBI" id="CHEBI:33019"/>
        <dbReference type="ChEBI" id="CHEBI:59457"/>
        <dbReference type="ChEBI" id="CHEBI:73183"/>
        <dbReference type="EC" id="3.6.1.31"/>
    </reaction>
</comment>
<evidence type="ECO:0000256" key="3">
    <source>
        <dbReference type="ARBA" id="ARBA00012414"/>
    </source>
</evidence>
<dbReference type="Gene3D" id="1.10.287.1080">
    <property type="entry name" value="MazG-like"/>
    <property type="match status" value="1"/>
</dbReference>
<dbReference type="PANTHER" id="PTHR42945:SF1">
    <property type="entry name" value="HISTIDINE BIOSYNTHESIS BIFUNCTIONAL PROTEIN HIS7"/>
    <property type="match status" value="1"/>
</dbReference>
<dbReference type="GO" id="GO:0005524">
    <property type="term" value="F:ATP binding"/>
    <property type="evidence" value="ECO:0007669"/>
    <property type="project" value="UniProtKB-KW"/>
</dbReference>
<reference evidence="9" key="1">
    <citation type="submission" date="2018-05" db="EMBL/GenBank/DDBJ databases">
        <authorList>
            <person name="Lanie J.A."/>
            <person name="Ng W.-L."/>
            <person name="Kazmierczak K.M."/>
            <person name="Andrzejewski T.M."/>
            <person name="Davidsen T.M."/>
            <person name="Wayne K.J."/>
            <person name="Tettelin H."/>
            <person name="Glass J.I."/>
            <person name="Rusch D."/>
            <person name="Podicherti R."/>
            <person name="Tsui H.-C.T."/>
            <person name="Winkler M.E."/>
        </authorList>
    </citation>
    <scope>NUCLEOTIDE SEQUENCE</scope>
</reference>
<evidence type="ECO:0000256" key="6">
    <source>
        <dbReference type="ARBA" id="ARBA00022801"/>
    </source>
</evidence>
<keyword evidence="6" id="KW-0378">Hydrolase</keyword>
<dbReference type="EMBL" id="UINC01044243">
    <property type="protein sequence ID" value="SVB49435.1"/>
    <property type="molecule type" value="Genomic_DNA"/>
</dbReference>
<organism evidence="9">
    <name type="scientific">marine metagenome</name>
    <dbReference type="NCBI Taxonomy" id="408172"/>
    <lineage>
        <taxon>unclassified sequences</taxon>
        <taxon>metagenomes</taxon>
        <taxon>ecological metagenomes</taxon>
    </lineage>
</organism>
<dbReference type="HAMAP" id="MF_01020">
    <property type="entry name" value="HisE"/>
    <property type="match status" value="1"/>
</dbReference>
<evidence type="ECO:0000313" key="9">
    <source>
        <dbReference type="EMBL" id="SVB49435.1"/>
    </source>
</evidence>
<comment type="pathway">
    <text evidence="2">Amino-acid biosynthesis; L-histidine biosynthesis; L-histidine from 5-phospho-alpha-D-ribose 1-diphosphate: step 2/9.</text>
</comment>
<dbReference type="SUPFAM" id="SSF101386">
    <property type="entry name" value="all-alpha NTP pyrophosphatases"/>
    <property type="match status" value="1"/>
</dbReference>
<evidence type="ECO:0000256" key="8">
    <source>
        <dbReference type="ARBA" id="ARBA00023102"/>
    </source>
</evidence>
<dbReference type="EC" id="3.6.1.31" evidence="3"/>
<keyword evidence="7" id="KW-0067">ATP-binding</keyword>
<name>A0A382EG40_9ZZZZ</name>
<evidence type="ECO:0000256" key="5">
    <source>
        <dbReference type="ARBA" id="ARBA00022741"/>
    </source>
</evidence>
<sequence length="96" mass="10812">MNTFSFLNELEKIIKDRLQNPKESSYTNFLAQEGVPKIAKKLGEEGVEVSLASVCENDKRLTSEAADLIYHLLVLLAVRGISFSDVVDELRKRNKS</sequence>
<dbReference type="InterPro" id="IPR008179">
    <property type="entry name" value="HisE"/>
</dbReference>